<proteinExistence type="predicted"/>
<evidence type="ECO:0000259" key="2">
    <source>
        <dbReference type="Pfam" id="PF20033"/>
    </source>
</evidence>
<sequence length="162" mass="17533">MSLLNSCSTARPDATTANATSNATPAVVTAQLTAVQQTAEPVLLFEKTPCFGPCPVYKATIYADGRVQYEGEQNVPLIGKHALRLPADTVTYIRRQAESMGFGSLRSAYSQNVTDLPSTYLTLRQPDGSLKEVRVEGGAPAELEKLLAYIHRHIKQIAVAKN</sequence>
<accession>A0A5D6USQ4</accession>
<evidence type="ECO:0000256" key="1">
    <source>
        <dbReference type="SAM" id="MobiDB-lite"/>
    </source>
</evidence>
<dbReference type="InterPro" id="IPR045497">
    <property type="entry name" value="DUF6438"/>
</dbReference>
<organism evidence="3 4">
    <name type="scientific">Hymenobacter lutimineralis</name>
    <dbReference type="NCBI Taxonomy" id="2606448"/>
    <lineage>
        <taxon>Bacteria</taxon>
        <taxon>Pseudomonadati</taxon>
        <taxon>Bacteroidota</taxon>
        <taxon>Cytophagia</taxon>
        <taxon>Cytophagales</taxon>
        <taxon>Hymenobacteraceae</taxon>
        <taxon>Hymenobacter</taxon>
    </lineage>
</organism>
<protein>
    <recommendedName>
        <fullName evidence="2">DUF6438 domain-containing protein</fullName>
    </recommendedName>
</protein>
<evidence type="ECO:0000313" key="4">
    <source>
        <dbReference type="Proteomes" id="UP000322791"/>
    </source>
</evidence>
<dbReference type="EMBL" id="VTHL01000031">
    <property type="protein sequence ID" value="TYZ06015.1"/>
    <property type="molecule type" value="Genomic_DNA"/>
</dbReference>
<dbReference type="RefSeq" id="WP_149072761.1">
    <property type="nucleotide sequence ID" value="NZ_VTHL01000031.1"/>
</dbReference>
<feature type="region of interest" description="Disordered" evidence="1">
    <location>
        <begin position="1"/>
        <end position="21"/>
    </location>
</feature>
<keyword evidence="4" id="KW-1185">Reference proteome</keyword>
<dbReference type="Proteomes" id="UP000322791">
    <property type="component" value="Unassembled WGS sequence"/>
</dbReference>
<evidence type="ECO:0000313" key="3">
    <source>
        <dbReference type="EMBL" id="TYZ06015.1"/>
    </source>
</evidence>
<dbReference type="AlphaFoldDB" id="A0A5D6USQ4"/>
<gene>
    <name evidence="3" type="ORF">FY528_19830</name>
</gene>
<comment type="caution">
    <text evidence="3">The sequence shown here is derived from an EMBL/GenBank/DDBJ whole genome shotgun (WGS) entry which is preliminary data.</text>
</comment>
<feature type="domain" description="DUF6438" evidence="2">
    <location>
        <begin position="43"/>
        <end position="152"/>
    </location>
</feature>
<dbReference type="Pfam" id="PF20033">
    <property type="entry name" value="DUF6438"/>
    <property type="match status" value="1"/>
</dbReference>
<reference evidence="3 4" key="1">
    <citation type="submission" date="2019-08" db="EMBL/GenBank/DDBJ databases">
        <authorList>
            <person name="Seo M.-J."/>
        </authorList>
    </citation>
    <scope>NUCLEOTIDE SEQUENCE [LARGE SCALE GENOMIC DNA]</scope>
    <source>
        <strain evidence="3 4">KIGAM108</strain>
    </source>
</reference>
<name>A0A5D6USQ4_9BACT</name>